<accession>A0A1F7YIF9</accession>
<evidence type="ECO:0000313" key="3">
    <source>
        <dbReference type="Proteomes" id="UP000178851"/>
    </source>
</evidence>
<name>A0A1F7YIF9_9BACT</name>
<organism evidence="2 3">
    <name type="scientific">Candidatus Woesebacteria bacterium RIFCSPHIGHO2_01_FULL_39_28</name>
    <dbReference type="NCBI Taxonomy" id="1802496"/>
    <lineage>
        <taxon>Bacteria</taxon>
        <taxon>Candidatus Woeseibacteriota</taxon>
    </lineage>
</organism>
<keyword evidence="1" id="KW-0812">Transmembrane</keyword>
<comment type="caution">
    <text evidence="2">The sequence shown here is derived from an EMBL/GenBank/DDBJ whole genome shotgun (WGS) entry which is preliminary data.</text>
</comment>
<dbReference type="Proteomes" id="UP000178851">
    <property type="component" value="Unassembled WGS sequence"/>
</dbReference>
<sequence>METNVTQPVQNTPEQTVLKKIPSLTNPKNTIFIVLLAILIVLVGIASGWFMSGANSNKTIKSLESNNAVNEKKEVGSSDESTFKDSAEGLLEEGGVSGEGTHHLTRPGGVSQNVYLTSTVIDLGSFVGKKVQVWGQTVSARRAGWLMDVGKVKLIE</sequence>
<proteinExistence type="predicted"/>
<keyword evidence="1" id="KW-1133">Transmembrane helix</keyword>
<protein>
    <submittedName>
        <fullName evidence="2">Uncharacterized protein</fullName>
    </submittedName>
</protein>
<keyword evidence="1" id="KW-0472">Membrane</keyword>
<dbReference type="AlphaFoldDB" id="A0A1F7YIF9"/>
<evidence type="ECO:0000256" key="1">
    <source>
        <dbReference type="SAM" id="Phobius"/>
    </source>
</evidence>
<dbReference type="EMBL" id="MGGI01000007">
    <property type="protein sequence ID" value="OGM27144.1"/>
    <property type="molecule type" value="Genomic_DNA"/>
</dbReference>
<feature type="transmembrane region" description="Helical" evidence="1">
    <location>
        <begin position="31"/>
        <end position="51"/>
    </location>
</feature>
<gene>
    <name evidence="2" type="ORF">A2627_05915</name>
</gene>
<evidence type="ECO:0000313" key="2">
    <source>
        <dbReference type="EMBL" id="OGM27144.1"/>
    </source>
</evidence>
<reference evidence="2 3" key="1">
    <citation type="journal article" date="2016" name="Nat. Commun.">
        <title>Thousands of microbial genomes shed light on interconnected biogeochemical processes in an aquifer system.</title>
        <authorList>
            <person name="Anantharaman K."/>
            <person name="Brown C.T."/>
            <person name="Hug L.A."/>
            <person name="Sharon I."/>
            <person name="Castelle C.J."/>
            <person name="Probst A.J."/>
            <person name="Thomas B.C."/>
            <person name="Singh A."/>
            <person name="Wilkins M.J."/>
            <person name="Karaoz U."/>
            <person name="Brodie E.L."/>
            <person name="Williams K.H."/>
            <person name="Hubbard S.S."/>
            <person name="Banfield J.F."/>
        </authorList>
    </citation>
    <scope>NUCLEOTIDE SEQUENCE [LARGE SCALE GENOMIC DNA]</scope>
</reference>